<dbReference type="PANTHER" id="PTHR31286:SF99">
    <property type="entry name" value="DUF4283 DOMAIN-CONTAINING PROTEIN"/>
    <property type="match status" value="1"/>
</dbReference>
<keyword evidence="1" id="KW-0238">DNA-binding</keyword>
<protein>
    <submittedName>
        <fullName evidence="1">ARID DNA-binding domain-containing protein</fullName>
    </submittedName>
</protein>
<keyword evidence="2" id="KW-1185">Reference proteome</keyword>
<organism evidence="1 2">
    <name type="scientific">Tanacetum coccineum</name>
    <dbReference type="NCBI Taxonomy" id="301880"/>
    <lineage>
        <taxon>Eukaryota</taxon>
        <taxon>Viridiplantae</taxon>
        <taxon>Streptophyta</taxon>
        <taxon>Embryophyta</taxon>
        <taxon>Tracheophyta</taxon>
        <taxon>Spermatophyta</taxon>
        <taxon>Magnoliopsida</taxon>
        <taxon>eudicotyledons</taxon>
        <taxon>Gunneridae</taxon>
        <taxon>Pentapetalae</taxon>
        <taxon>asterids</taxon>
        <taxon>campanulids</taxon>
        <taxon>Asterales</taxon>
        <taxon>Asteraceae</taxon>
        <taxon>Asteroideae</taxon>
        <taxon>Anthemideae</taxon>
        <taxon>Anthemidinae</taxon>
        <taxon>Tanacetum</taxon>
    </lineage>
</organism>
<dbReference type="EMBL" id="BQNB010018836">
    <property type="protein sequence ID" value="GJT78808.1"/>
    <property type="molecule type" value="Genomic_DNA"/>
</dbReference>
<comment type="caution">
    <text evidence="1">The sequence shown here is derived from an EMBL/GenBank/DDBJ whole genome shotgun (WGS) entry which is preliminary data.</text>
</comment>
<name>A0ABQ5GT18_9ASTR</name>
<reference evidence="1" key="1">
    <citation type="journal article" date="2022" name="Int. J. Mol. Sci.">
        <title>Draft Genome of Tanacetum Coccineum: Genomic Comparison of Closely Related Tanacetum-Family Plants.</title>
        <authorList>
            <person name="Yamashiro T."/>
            <person name="Shiraishi A."/>
            <person name="Nakayama K."/>
            <person name="Satake H."/>
        </authorList>
    </citation>
    <scope>NUCLEOTIDE SEQUENCE</scope>
</reference>
<sequence length="260" mass="28912">MDGLDAMLENGPLFIRNNPFILKKWNLDVKLLKEDVGNVLVWVKLHGVPLMTFSEDGLSVIAIKLGTPLMLTLIHLTCACNHEVFDHILKKCPKNIVSDVDKNLKNPRQVARGIQVGTKVAFKPLKQVYRPVSDRNNASSSGKKKQAIVASKEVSLSKPFDMLNSVEKDDDLARSFKSGSNTSTTPITERIDKIERQMIDEKITLVDDDGKPLPKVISKENVDSNSEVEEVVDDHAVFMASTDLKRGADNEYGTNSLLEQ</sequence>
<gene>
    <name evidence="1" type="ORF">Tco_1045533</name>
</gene>
<accession>A0ABQ5GT18</accession>
<dbReference type="PANTHER" id="PTHR31286">
    <property type="entry name" value="GLYCINE-RICH CELL WALL STRUCTURAL PROTEIN 1.8-LIKE"/>
    <property type="match status" value="1"/>
</dbReference>
<proteinExistence type="predicted"/>
<reference evidence="1" key="2">
    <citation type="submission" date="2022-01" db="EMBL/GenBank/DDBJ databases">
        <authorList>
            <person name="Yamashiro T."/>
            <person name="Shiraishi A."/>
            <person name="Satake H."/>
            <person name="Nakayama K."/>
        </authorList>
    </citation>
    <scope>NUCLEOTIDE SEQUENCE</scope>
</reference>
<dbReference type="InterPro" id="IPR040256">
    <property type="entry name" value="At4g02000-like"/>
</dbReference>
<evidence type="ECO:0000313" key="1">
    <source>
        <dbReference type="EMBL" id="GJT78808.1"/>
    </source>
</evidence>
<dbReference type="Proteomes" id="UP001151760">
    <property type="component" value="Unassembled WGS sequence"/>
</dbReference>
<evidence type="ECO:0000313" key="2">
    <source>
        <dbReference type="Proteomes" id="UP001151760"/>
    </source>
</evidence>
<dbReference type="GO" id="GO:0003677">
    <property type="term" value="F:DNA binding"/>
    <property type="evidence" value="ECO:0007669"/>
    <property type="project" value="UniProtKB-KW"/>
</dbReference>